<protein>
    <submittedName>
        <fullName evidence="1">Uncharacterized protein</fullName>
    </submittedName>
</protein>
<keyword evidence="2" id="KW-1185">Reference proteome</keyword>
<gene>
    <name evidence="1" type="ORF">EJ04DRAFT_519222</name>
</gene>
<accession>A0A9P4R8F6</accession>
<proteinExistence type="predicted"/>
<dbReference type="AlphaFoldDB" id="A0A9P4R8F6"/>
<dbReference type="Proteomes" id="UP000799444">
    <property type="component" value="Unassembled WGS sequence"/>
</dbReference>
<dbReference type="EMBL" id="ML996102">
    <property type="protein sequence ID" value="KAF2740015.1"/>
    <property type="molecule type" value="Genomic_DNA"/>
</dbReference>
<reference evidence="1" key="1">
    <citation type="journal article" date="2020" name="Stud. Mycol.">
        <title>101 Dothideomycetes genomes: a test case for predicting lifestyles and emergence of pathogens.</title>
        <authorList>
            <person name="Haridas S."/>
            <person name="Albert R."/>
            <person name="Binder M."/>
            <person name="Bloem J."/>
            <person name="Labutti K."/>
            <person name="Salamov A."/>
            <person name="Andreopoulos B."/>
            <person name="Baker S."/>
            <person name="Barry K."/>
            <person name="Bills G."/>
            <person name="Bluhm B."/>
            <person name="Cannon C."/>
            <person name="Castanera R."/>
            <person name="Culley D."/>
            <person name="Daum C."/>
            <person name="Ezra D."/>
            <person name="Gonzalez J."/>
            <person name="Henrissat B."/>
            <person name="Kuo A."/>
            <person name="Liang C."/>
            <person name="Lipzen A."/>
            <person name="Lutzoni F."/>
            <person name="Magnuson J."/>
            <person name="Mondo S."/>
            <person name="Nolan M."/>
            <person name="Ohm R."/>
            <person name="Pangilinan J."/>
            <person name="Park H.-J."/>
            <person name="Ramirez L."/>
            <person name="Alfaro M."/>
            <person name="Sun H."/>
            <person name="Tritt A."/>
            <person name="Yoshinaga Y."/>
            <person name="Zwiers L.-H."/>
            <person name="Turgeon B."/>
            <person name="Goodwin S."/>
            <person name="Spatafora J."/>
            <person name="Crous P."/>
            <person name="Grigoriev I."/>
        </authorList>
    </citation>
    <scope>NUCLEOTIDE SEQUENCE</scope>
    <source>
        <strain evidence="1">CBS 125425</strain>
    </source>
</reference>
<evidence type="ECO:0000313" key="2">
    <source>
        <dbReference type="Proteomes" id="UP000799444"/>
    </source>
</evidence>
<sequence>MGKATAFKSKPHCSVASWEHLWNISGQTERGGPRPSEAWRPAVRPTFADCRPPSRPGALAAGFALSNRSNPVELRSAHLLDHKPLQWLAPVDPRYSRHRAVPVSGSHVILISAKLHQACGSFREDGKPLRKDWHASHLGKTVAEAYVCLASLCVTARAM</sequence>
<evidence type="ECO:0000313" key="1">
    <source>
        <dbReference type="EMBL" id="KAF2740015.1"/>
    </source>
</evidence>
<name>A0A9P4R8F6_9PLEO</name>
<organism evidence="1 2">
    <name type="scientific">Polyplosphaeria fusca</name>
    <dbReference type="NCBI Taxonomy" id="682080"/>
    <lineage>
        <taxon>Eukaryota</taxon>
        <taxon>Fungi</taxon>
        <taxon>Dikarya</taxon>
        <taxon>Ascomycota</taxon>
        <taxon>Pezizomycotina</taxon>
        <taxon>Dothideomycetes</taxon>
        <taxon>Pleosporomycetidae</taxon>
        <taxon>Pleosporales</taxon>
        <taxon>Tetraplosphaeriaceae</taxon>
        <taxon>Polyplosphaeria</taxon>
    </lineage>
</organism>
<comment type="caution">
    <text evidence="1">The sequence shown here is derived from an EMBL/GenBank/DDBJ whole genome shotgun (WGS) entry which is preliminary data.</text>
</comment>